<gene>
    <name evidence="2" type="ORF">OCBIM_22007351mg</name>
</gene>
<name>A0A0L8IFF1_OCTBM</name>
<proteinExistence type="predicted"/>
<sequence length="74" mass="8668">MYIWKLHLSSTISLADNIITTLQTLKKNTHVRSSICQYNCHIFINFLMLPALDKLTVTSLIVYSFFYFQIKVHS</sequence>
<dbReference type="EMBL" id="KQ415841">
    <property type="protein sequence ID" value="KOG00221.1"/>
    <property type="molecule type" value="Genomic_DNA"/>
</dbReference>
<evidence type="ECO:0000313" key="2">
    <source>
        <dbReference type="EMBL" id="KOG00221.1"/>
    </source>
</evidence>
<keyword evidence="1" id="KW-1133">Transmembrane helix</keyword>
<protein>
    <submittedName>
        <fullName evidence="2">Uncharacterized protein</fullName>
    </submittedName>
</protein>
<keyword evidence="1" id="KW-0472">Membrane</keyword>
<keyword evidence="1" id="KW-0812">Transmembrane</keyword>
<evidence type="ECO:0000256" key="1">
    <source>
        <dbReference type="SAM" id="Phobius"/>
    </source>
</evidence>
<organism evidence="2">
    <name type="scientific">Octopus bimaculoides</name>
    <name type="common">California two-spotted octopus</name>
    <dbReference type="NCBI Taxonomy" id="37653"/>
    <lineage>
        <taxon>Eukaryota</taxon>
        <taxon>Metazoa</taxon>
        <taxon>Spiralia</taxon>
        <taxon>Lophotrochozoa</taxon>
        <taxon>Mollusca</taxon>
        <taxon>Cephalopoda</taxon>
        <taxon>Coleoidea</taxon>
        <taxon>Octopodiformes</taxon>
        <taxon>Octopoda</taxon>
        <taxon>Incirrata</taxon>
        <taxon>Octopodidae</taxon>
        <taxon>Octopus</taxon>
    </lineage>
</organism>
<feature type="transmembrane region" description="Helical" evidence="1">
    <location>
        <begin position="42"/>
        <end position="68"/>
    </location>
</feature>
<reference evidence="2" key="1">
    <citation type="submission" date="2015-07" db="EMBL/GenBank/DDBJ databases">
        <title>MeaNS - Measles Nucleotide Surveillance Program.</title>
        <authorList>
            <person name="Tran T."/>
            <person name="Druce J."/>
        </authorList>
    </citation>
    <scope>NUCLEOTIDE SEQUENCE</scope>
    <source>
        <strain evidence="2">UCB-OBI-ISO-001</strain>
        <tissue evidence="2">Gonad</tissue>
    </source>
</reference>
<dbReference type="AlphaFoldDB" id="A0A0L8IFF1"/>
<accession>A0A0L8IFF1</accession>